<evidence type="ECO:0000313" key="4">
    <source>
        <dbReference type="Proteomes" id="UP001500416"/>
    </source>
</evidence>
<reference evidence="4" key="1">
    <citation type="journal article" date="2019" name="Int. J. Syst. Evol. Microbiol.">
        <title>The Global Catalogue of Microorganisms (GCM) 10K type strain sequencing project: providing services to taxonomists for standard genome sequencing and annotation.</title>
        <authorList>
            <consortium name="The Broad Institute Genomics Platform"/>
            <consortium name="The Broad Institute Genome Sequencing Center for Infectious Disease"/>
            <person name="Wu L."/>
            <person name="Ma J."/>
        </authorList>
    </citation>
    <scope>NUCLEOTIDE SEQUENCE [LARGE SCALE GENOMIC DNA]</scope>
    <source>
        <strain evidence="4">JCM 3380</strain>
    </source>
</reference>
<feature type="region of interest" description="Disordered" evidence="1">
    <location>
        <begin position="1"/>
        <end position="22"/>
    </location>
</feature>
<dbReference type="Pfam" id="PF00903">
    <property type="entry name" value="Glyoxalase"/>
    <property type="match status" value="1"/>
</dbReference>
<keyword evidence="4" id="KW-1185">Reference proteome</keyword>
<dbReference type="PANTHER" id="PTHR33993">
    <property type="entry name" value="GLYOXALASE-RELATED"/>
    <property type="match status" value="1"/>
</dbReference>
<dbReference type="EMBL" id="BAAABU010000003">
    <property type="protein sequence ID" value="GAA0222457.1"/>
    <property type="molecule type" value="Genomic_DNA"/>
</dbReference>
<evidence type="ECO:0000259" key="2">
    <source>
        <dbReference type="Pfam" id="PF00903"/>
    </source>
</evidence>
<dbReference type="InterPro" id="IPR052164">
    <property type="entry name" value="Anthracycline_SecMetBiosynth"/>
</dbReference>
<dbReference type="InterPro" id="IPR029068">
    <property type="entry name" value="Glyas_Bleomycin-R_OHBP_Dase"/>
</dbReference>
<evidence type="ECO:0000256" key="1">
    <source>
        <dbReference type="SAM" id="MobiDB-lite"/>
    </source>
</evidence>
<dbReference type="SUPFAM" id="SSF54593">
    <property type="entry name" value="Glyoxalase/Bleomycin resistance protein/Dihydroxybiphenyl dioxygenase"/>
    <property type="match status" value="1"/>
</dbReference>
<evidence type="ECO:0000313" key="3">
    <source>
        <dbReference type="EMBL" id="GAA0222457.1"/>
    </source>
</evidence>
<sequence>MGPADVTGVSPTPSRGVRRVELGAPDPEPIADFYAHLLGWVVIPEPDGVFSGWVGDRLALRVRPGEDGFRVVFAGGDPRELREGAAVDSGRVLHGPWAPEPRAGEPCWVEFMGAADDAFWTGELGWAARTPDEPFTVYDSESRAVAGRLVTDERQRWVCYFAVPDVAKACEAAAEMGGAVLTGPTEVPTGVVASIADPSGAVFAVLQDPAGWGGTWASA</sequence>
<proteinExistence type="predicted"/>
<gene>
    <name evidence="3" type="ORF">GCM10010492_20790</name>
</gene>
<dbReference type="Gene3D" id="3.10.180.10">
    <property type="entry name" value="2,3-Dihydroxybiphenyl 1,2-Dioxygenase, domain 1"/>
    <property type="match status" value="1"/>
</dbReference>
<organism evidence="3 4">
    <name type="scientific">Saccharothrix mutabilis subsp. mutabilis</name>
    <dbReference type="NCBI Taxonomy" id="66855"/>
    <lineage>
        <taxon>Bacteria</taxon>
        <taxon>Bacillati</taxon>
        <taxon>Actinomycetota</taxon>
        <taxon>Actinomycetes</taxon>
        <taxon>Pseudonocardiales</taxon>
        <taxon>Pseudonocardiaceae</taxon>
        <taxon>Saccharothrix</taxon>
    </lineage>
</organism>
<dbReference type="InterPro" id="IPR004360">
    <property type="entry name" value="Glyas_Fos-R_dOase_dom"/>
</dbReference>
<dbReference type="PANTHER" id="PTHR33993:SF14">
    <property type="entry name" value="GB|AAF24581.1"/>
    <property type="match status" value="1"/>
</dbReference>
<feature type="domain" description="Glyoxalase/fosfomycin resistance/dioxygenase" evidence="2">
    <location>
        <begin position="19"/>
        <end position="203"/>
    </location>
</feature>
<dbReference type="Proteomes" id="UP001500416">
    <property type="component" value="Unassembled WGS sequence"/>
</dbReference>
<name>A0ABP3D404_9PSEU</name>
<protein>
    <recommendedName>
        <fullName evidence="2">Glyoxalase/fosfomycin resistance/dioxygenase domain-containing protein</fullName>
    </recommendedName>
</protein>
<comment type="caution">
    <text evidence="3">The sequence shown here is derived from an EMBL/GenBank/DDBJ whole genome shotgun (WGS) entry which is preliminary data.</text>
</comment>
<accession>A0ABP3D404</accession>